<dbReference type="AlphaFoldDB" id="A0A3A4P7R5"/>
<keyword evidence="5" id="KW-0949">S-adenosyl-L-methionine</keyword>
<dbReference type="InterPro" id="IPR038333">
    <property type="entry name" value="T1MK-like_N_sf"/>
</dbReference>
<dbReference type="InterPro" id="IPR002052">
    <property type="entry name" value="DNA_methylase_N6_adenine_CS"/>
</dbReference>
<reference evidence="10 11" key="1">
    <citation type="journal article" date="2017" name="ISME J.">
        <title>Energy and carbon metabolisms in a deep terrestrial subsurface fluid microbial community.</title>
        <authorList>
            <person name="Momper L."/>
            <person name="Jungbluth S.P."/>
            <person name="Lee M.D."/>
            <person name="Amend J.P."/>
        </authorList>
    </citation>
    <scope>NUCLEOTIDE SEQUENCE [LARGE SCALE GENOMIC DNA]</scope>
    <source>
        <strain evidence="10">SURF_5</strain>
    </source>
</reference>
<evidence type="ECO:0000313" key="11">
    <source>
        <dbReference type="Proteomes" id="UP000265882"/>
    </source>
</evidence>
<dbReference type="InterPro" id="IPR029063">
    <property type="entry name" value="SAM-dependent_MTases_sf"/>
</dbReference>
<evidence type="ECO:0000256" key="2">
    <source>
        <dbReference type="ARBA" id="ARBA00011900"/>
    </source>
</evidence>
<evidence type="ECO:0000259" key="9">
    <source>
        <dbReference type="Pfam" id="PF12161"/>
    </source>
</evidence>
<dbReference type="GO" id="GO:0008170">
    <property type="term" value="F:N-methyltransferase activity"/>
    <property type="evidence" value="ECO:0007669"/>
    <property type="project" value="InterPro"/>
</dbReference>
<gene>
    <name evidence="10" type="ORF">C4520_04835</name>
</gene>
<evidence type="ECO:0000256" key="1">
    <source>
        <dbReference type="ARBA" id="ARBA00006594"/>
    </source>
</evidence>
<evidence type="ECO:0000259" key="8">
    <source>
        <dbReference type="Pfam" id="PF02384"/>
    </source>
</evidence>
<dbReference type="PANTHER" id="PTHR42933">
    <property type="entry name" value="SLR6095 PROTEIN"/>
    <property type="match status" value="1"/>
</dbReference>
<keyword evidence="3 10" id="KW-0489">Methyltransferase</keyword>
<comment type="catalytic activity">
    <reaction evidence="7">
        <text>a 2'-deoxyadenosine in DNA + S-adenosyl-L-methionine = an N(6)-methyl-2'-deoxyadenosine in DNA + S-adenosyl-L-homocysteine + H(+)</text>
        <dbReference type="Rhea" id="RHEA:15197"/>
        <dbReference type="Rhea" id="RHEA-COMP:12418"/>
        <dbReference type="Rhea" id="RHEA-COMP:12419"/>
        <dbReference type="ChEBI" id="CHEBI:15378"/>
        <dbReference type="ChEBI" id="CHEBI:57856"/>
        <dbReference type="ChEBI" id="CHEBI:59789"/>
        <dbReference type="ChEBI" id="CHEBI:90615"/>
        <dbReference type="ChEBI" id="CHEBI:90616"/>
        <dbReference type="EC" id="2.1.1.72"/>
    </reaction>
</comment>
<evidence type="ECO:0000256" key="6">
    <source>
        <dbReference type="ARBA" id="ARBA00022747"/>
    </source>
</evidence>
<keyword evidence="6" id="KW-0680">Restriction system</keyword>
<accession>A0A3A4P7R5</accession>
<dbReference type="SUPFAM" id="SSF53335">
    <property type="entry name" value="S-adenosyl-L-methionine-dependent methyltransferases"/>
    <property type="match status" value="1"/>
</dbReference>
<dbReference type="Gene3D" id="1.20.1260.30">
    <property type="match status" value="1"/>
</dbReference>
<organism evidence="10 11">
    <name type="scientific">Abyssobacteria bacterium (strain SURF_5)</name>
    <dbReference type="NCBI Taxonomy" id="2093360"/>
    <lineage>
        <taxon>Bacteria</taxon>
        <taxon>Pseudomonadati</taxon>
        <taxon>Candidatus Hydrogenedentota</taxon>
        <taxon>Candidatus Abyssobacteria</taxon>
    </lineage>
</organism>
<dbReference type="InterPro" id="IPR003356">
    <property type="entry name" value="DNA_methylase_A-5"/>
</dbReference>
<protein>
    <recommendedName>
        <fullName evidence="2">site-specific DNA-methyltransferase (adenine-specific)</fullName>
        <ecNumber evidence="2">2.1.1.72</ecNumber>
    </recommendedName>
</protein>
<evidence type="ECO:0000313" key="10">
    <source>
        <dbReference type="EMBL" id="RJP24024.1"/>
    </source>
</evidence>
<keyword evidence="4 10" id="KW-0808">Transferase</keyword>
<feature type="domain" description="DNA methylase adenine-specific" evidence="8">
    <location>
        <begin position="259"/>
        <end position="520"/>
    </location>
</feature>
<evidence type="ECO:0000256" key="7">
    <source>
        <dbReference type="ARBA" id="ARBA00047942"/>
    </source>
</evidence>
<dbReference type="InterPro" id="IPR022749">
    <property type="entry name" value="D12N6_MeTrfase_N"/>
</dbReference>
<comment type="caution">
    <text evidence="10">The sequence shown here is derived from an EMBL/GenBank/DDBJ whole genome shotgun (WGS) entry which is preliminary data.</text>
</comment>
<dbReference type="Pfam" id="PF12161">
    <property type="entry name" value="HsdM_N"/>
    <property type="match status" value="1"/>
</dbReference>
<dbReference type="EC" id="2.1.1.72" evidence="2"/>
<evidence type="ECO:0000256" key="4">
    <source>
        <dbReference type="ARBA" id="ARBA00022679"/>
    </source>
</evidence>
<feature type="domain" description="N6 adenine-specific DNA methyltransferase N-terminal" evidence="9">
    <location>
        <begin position="5"/>
        <end position="132"/>
    </location>
</feature>
<dbReference type="Gene3D" id="3.40.50.150">
    <property type="entry name" value="Vaccinia Virus protein VP39"/>
    <property type="match status" value="1"/>
</dbReference>
<name>A0A3A4P7R5_ABYX5</name>
<dbReference type="Proteomes" id="UP000265882">
    <property type="component" value="Unassembled WGS sequence"/>
</dbReference>
<evidence type="ECO:0000256" key="5">
    <source>
        <dbReference type="ARBA" id="ARBA00022691"/>
    </source>
</evidence>
<dbReference type="PRINTS" id="PR00507">
    <property type="entry name" value="N12N6MTFRASE"/>
</dbReference>
<feature type="domain" description="DNA methylase adenine-specific" evidence="8">
    <location>
        <begin position="142"/>
        <end position="223"/>
    </location>
</feature>
<dbReference type="GO" id="GO:0003677">
    <property type="term" value="F:DNA binding"/>
    <property type="evidence" value="ECO:0007669"/>
    <property type="project" value="InterPro"/>
</dbReference>
<proteinExistence type="inferred from homology"/>
<dbReference type="Pfam" id="PF02384">
    <property type="entry name" value="N6_Mtase"/>
    <property type="match status" value="2"/>
</dbReference>
<sequence length="556" mass="63289">MNQDLRRKLDRITDILWAGGVTNPVTYIEQISYLIYLKLLDEEESSRELKIRLTGNEKNGNNTLLFPKQAERYRWIKWRFKSGPDLRDFVRDEVFPYMASLVKEEPQIAEYFRDAVLEITDPNVLKQVVDEIDSIQFAKLGADIKGDIFEYLLTHLGQSALNGQFRTPRQIRAMMVELLDPDLGDTIYDPACGTGGFLIDSVEYILAKYSAEPQEVPIYGEEWLEKREQELDEAKKEIPALQTYRKGRGEKILDWGLLEQSIYGMDVSRQMMRIAVMNLVLHGIRKANVKRANSLSDMGGLSEDDLNRRYKIILSNPPFAGTLPKESIRKDLPTNSKKSELLFLGIMMEALAPGGQCAVVVPEGLLFGSTSAHVELRRKLVEDYDLLAVISLPAGVFKPYAGVKTGVLVFRRPSMNTKKNKKTKEKEKVWFYEVHADGYDPDKIQGGGRPETPERNDIPDLLTQWRNYKKSGFKEPPGVEAGTMLPSESVEPSCWWTTIRTVVANDYNLAAGRYKPQIAEKAPDEDPKELIKDTLALEREIAHGLEKLLRELDKVE</sequence>
<dbReference type="InterPro" id="IPR051537">
    <property type="entry name" value="DNA_Adenine_Mtase"/>
</dbReference>
<dbReference type="PROSITE" id="PS00092">
    <property type="entry name" value="N6_MTASE"/>
    <property type="match status" value="1"/>
</dbReference>
<dbReference type="GO" id="GO:0009007">
    <property type="term" value="F:site-specific DNA-methyltransferase (adenine-specific) activity"/>
    <property type="evidence" value="ECO:0007669"/>
    <property type="project" value="UniProtKB-EC"/>
</dbReference>
<evidence type="ECO:0000256" key="3">
    <source>
        <dbReference type="ARBA" id="ARBA00022603"/>
    </source>
</evidence>
<comment type="similarity">
    <text evidence="1">Belongs to the N(4)/N(6)-methyltransferase family.</text>
</comment>
<dbReference type="PANTHER" id="PTHR42933:SF3">
    <property type="entry name" value="TYPE I RESTRICTION ENZYME MJAVIII METHYLASE SUBUNIT"/>
    <property type="match status" value="1"/>
</dbReference>
<dbReference type="GO" id="GO:0009307">
    <property type="term" value="P:DNA restriction-modification system"/>
    <property type="evidence" value="ECO:0007669"/>
    <property type="project" value="UniProtKB-KW"/>
</dbReference>
<dbReference type="SMR" id="A0A3A4P7R5"/>
<dbReference type="EMBL" id="QZKU01000041">
    <property type="protein sequence ID" value="RJP24024.1"/>
    <property type="molecule type" value="Genomic_DNA"/>
</dbReference>
<dbReference type="GO" id="GO:0032259">
    <property type="term" value="P:methylation"/>
    <property type="evidence" value="ECO:0007669"/>
    <property type="project" value="UniProtKB-KW"/>
</dbReference>